<evidence type="ECO:0000256" key="1">
    <source>
        <dbReference type="SAM" id="Phobius"/>
    </source>
</evidence>
<dbReference type="InterPro" id="IPR053154">
    <property type="entry name" value="c-di-AMP_regulator"/>
</dbReference>
<dbReference type="Pfam" id="PF07949">
    <property type="entry name" value="YbbR"/>
    <property type="match status" value="1"/>
</dbReference>
<reference evidence="2 3" key="1">
    <citation type="submission" date="2020-02" db="EMBL/GenBank/DDBJ databases">
        <title>Aliifodinibius halophilus 2W32, complete genome.</title>
        <authorList>
            <person name="Li Y."/>
            <person name="Wu S."/>
        </authorList>
    </citation>
    <scope>NUCLEOTIDE SEQUENCE [LARGE SCALE GENOMIC DNA]</scope>
    <source>
        <strain evidence="2 3">2W32</strain>
    </source>
</reference>
<organism evidence="2 3">
    <name type="scientific">Fodinibius halophilus</name>
    <dbReference type="NCBI Taxonomy" id="1736908"/>
    <lineage>
        <taxon>Bacteria</taxon>
        <taxon>Pseudomonadati</taxon>
        <taxon>Balneolota</taxon>
        <taxon>Balneolia</taxon>
        <taxon>Balneolales</taxon>
        <taxon>Balneolaceae</taxon>
        <taxon>Fodinibius</taxon>
    </lineage>
</organism>
<dbReference type="PANTHER" id="PTHR37804:SF1">
    <property type="entry name" value="CDAA REGULATORY PROTEIN CDAR"/>
    <property type="match status" value="1"/>
</dbReference>
<evidence type="ECO:0008006" key="4">
    <source>
        <dbReference type="Google" id="ProtNLM"/>
    </source>
</evidence>
<keyword evidence="1" id="KW-0812">Transmembrane</keyword>
<dbReference type="RefSeq" id="WP_165269290.1">
    <property type="nucleotide sequence ID" value="NZ_JAALLS010000014.1"/>
</dbReference>
<accession>A0A6M1TKC1</accession>
<evidence type="ECO:0000313" key="2">
    <source>
        <dbReference type="EMBL" id="NGP89000.1"/>
    </source>
</evidence>
<protein>
    <recommendedName>
        <fullName evidence="4">YbbR-like domain-containing protein</fullName>
    </recommendedName>
</protein>
<dbReference type="Gene3D" id="2.170.120.40">
    <property type="entry name" value="YbbR-like domain"/>
    <property type="match status" value="1"/>
</dbReference>
<dbReference type="AlphaFoldDB" id="A0A6M1TKC1"/>
<proteinExistence type="predicted"/>
<evidence type="ECO:0000313" key="3">
    <source>
        <dbReference type="Proteomes" id="UP000479132"/>
    </source>
</evidence>
<dbReference type="EMBL" id="JAALLS010000014">
    <property type="protein sequence ID" value="NGP89000.1"/>
    <property type="molecule type" value="Genomic_DNA"/>
</dbReference>
<keyword evidence="3" id="KW-1185">Reference proteome</keyword>
<name>A0A6M1TKC1_9BACT</name>
<dbReference type="Gene3D" id="2.170.120.30">
    <property type="match status" value="1"/>
</dbReference>
<sequence length="333" mass="37595">MSKFEEYKEKFISGWWNDFVKKSDEEAELEIGRERIVVFAVALILAFCFWLMVNLSREYNLNVELPITLGAVPEEQALVEDLPDKATVSVSGEGWKLISLYNNPPTINVDVTNAEVNVYDQVQQRMNTLPDINVQKVQPLILDVDLEERVSKKVPVRSRVNVSFDKLYDFVGSPELSPDSVVISGARSLIANIKEWPTDSVNVTGVAGDLSQLVQLKESGELLNISNEQVTFSGKVSQFTEGEKVIDVSTRNMPLGRSISFSPSSITVKYRVPVGEYNDVQKLNPFEAYITNRQIQQDSSGFITPKVEQVETKYHIKIRSFQPRSVAYFMVLD</sequence>
<keyword evidence="1" id="KW-1133">Transmembrane helix</keyword>
<dbReference type="PANTHER" id="PTHR37804">
    <property type="entry name" value="CDAA REGULATORY PROTEIN CDAR"/>
    <property type="match status" value="1"/>
</dbReference>
<gene>
    <name evidence="2" type="ORF">G3569_11585</name>
</gene>
<feature type="transmembrane region" description="Helical" evidence="1">
    <location>
        <begin position="36"/>
        <end position="53"/>
    </location>
</feature>
<comment type="caution">
    <text evidence="2">The sequence shown here is derived from an EMBL/GenBank/DDBJ whole genome shotgun (WGS) entry which is preliminary data.</text>
</comment>
<dbReference type="InterPro" id="IPR012505">
    <property type="entry name" value="YbbR"/>
</dbReference>
<keyword evidence="1" id="KW-0472">Membrane</keyword>
<dbReference type="Proteomes" id="UP000479132">
    <property type="component" value="Unassembled WGS sequence"/>
</dbReference>